<dbReference type="EMBL" id="CAJJDN010000009">
    <property type="protein sequence ID" value="CAD8055247.1"/>
    <property type="molecule type" value="Genomic_DNA"/>
</dbReference>
<dbReference type="OrthoDB" id="308895at2759"/>
<gene>
    <name evidence="3" type="ORF">PSON_ATCC_30995.1.T0090146</name>
</gene>
<keyword evidence="2" id="KW-1133">Transmembrane helix</keyword>
<comment type="caution">
    <text evidence="3">The sequence shown here is derived from an EMBL/GenBank/DDBJ whole genome shotgun (WGS) entry which is preliminary data.</text>
</comment>
<protein>
    <recommendedName>
        <fullName evidence="5">Transmembrane protein</fullName>
    </recommendedName>
</protein>
<evidence type="ECO:0000256" key="1">
    <source>
        <dbReference type="SAM" id="Coils"/>
    </source>
</evidence>
<keyword evidence="4" id="KW-1185">Reference proteome</keyword>
<feature type="transmembrane region" description="Helical" evidence="2">
    <location>
        <begin position="329"/>
        <end position="346"/>
    </location>
</feature>
<organism evidence="3 4">
    <name type="scientific">Paramecium sonneborni</name>
    <dbReference type="NCBI Taxonomy" id="65129"/>
    <lineage>
        <taxon>Eukaryota</taxon>
        <taxon>Sar</taxon>
        <taxon>Alveolata</taxon>
        <taxon>Ciliophora</taxon>
        <taxon>Intramacronucleata</taxon>
        <taxon>Oligohymenophorea</taxon>
        <taxon>Peniculida</taxon>
        <taxon>Parameciidae</taxon>
        <taxon>Paramecium</taxon>
    </lineage>
</organism>
<sequence length="360" mass="43792">MDKYEEVNDFFQSQVIDLLNQQTKTYILKSQDKDDTQIDDFDFSINEVNEQQCYDTQLQKSQSKIDILKNKLSKLCQQKQLLQRSFIDLEREVLELEEKINQEKSEIDCSKPKISTNEEQKRKFNQKKAQYEQLLLQYEKFYFENDIKKEINEINLEYDNQTSMQRQHSNKIKINKKLEEKLNKEFDQVNKELNEYQNIINPEFKQNMNHLQQLMIEYDEFCIENIEQQKENKNQKLEEIKQNIEEINNNLKNKNQQSTNQLQNNLNEAEDRLINIFIKYNKQNKQIKELKQEKKQIQKFIDIGRQKVNSQGSFLQIKKIYKLKFIQQLFLRVIIFIGICMMLKLLQDIYQSRRKIFFNQ</sequence>
<keyword evidence="2" id="KW-0812">Transmembrane</keyword>
<name>A0A8S1KKI0_9CILI</name>
<reference evidence="3" key="1">
    <citation type="submission" date="2021-01" db="EMBL/GenBank/DDBJ databases">
        <authorList>
            <consortium name="Genoscope - CEA"/>
            <person name="William W."/>
        </authorList>
    </citation>
    <scope>NUCLEOTIDE SEQUENCE</scope>
</reference>
<accession>A0A8S1KKI0</accession>
<dbReference type="Proteomes" id="UP000692954">
    <property type="component" value="Unassembled WGS sequence"/>
</dbReference>
<evidence type="ECO:0000313" key="4">
    <source>
        <dbReference type="Proteomes" id="UP000692954"/>
    </source>
</evidence>
<evidence type="ECO:0000256" key="2">
    <source>
        <dbReference type="SAM" id="Phobius"/>
    </source>
</evidence>
<evidence type="ECO:0000313" key="3">
    <source>
        <dbReference type="EMBL" id="CAD8055247.1"/>
    </source>
</evidence>
<keyword evidence="1" id="KW-0175">Coiled coil</keyword>
<dbReference type="AlphaFoldDB" id="A0A8S1KKI0"/>
<feature type="coiled-coil region" evidence="1">
    <location>
        <begin position="223"/>
        <end position="300"/>
    </location>
</feature>
<keyword evidence="2" id="KW-0472">Membrane</keyword>
<evidence type="ECO:0008006" key="5">
    <source>
        <dbReference type="Google" id="ProtNLM"/>
    </source>
</evidence>
<proteinExistence type="predicted"/>
<feature type="coiled-coil region" evidence="1">
    <location>
        <begin position="58"/>
        <end position="137"/>
    </location>
</feature>